<comment type="caution">
    <text evidence="10">The sequence shown here is derived from an EMBL/GenBank/DDBJ whole genome shotgun (WGS) entry which is preliminary data.</text>
</comment>
<keyword evidence="2" id="KW-1003">Cell membrane</keyword>
<evidence type="ECO:0000259" key="9">
    <source>
        <dbReference type="Pfam" id="PF00361"/>
    </source>
</evidence>
<evidence type="ECO:0000313" key="11">
    <source>
        <dbReference type="Proteomes" id="UP000078428"/>
    </source>
</evidence>
<dbReference type="GO" id="GO:0005886">
    <property type="term" value="C:plasma membrane"/>
    <property type="evidence" value="ECO:0007669"/>
    <property type="project" value="UniProtKB-SubCell"/>
</dbReference>
<accession>A0A178MWL3</accession>
<name>A0A178MWL3_9PROT</name>
<evidence type="ECO:0000256" key="2">
    <source>
        <dbReference type="ARBA" id="ARBA00022475"/>
    </source>
</evidence>
<keyword evidence="3 7" id="KW-0812">Transmembrane</keyword>
<feature type="transmembrane region" description="Helical" evidence="8">
    <location>
        <begin position="339"/>
        <end position="359"/>
    </location>
</feature>
<dbReference type="Pfam" id="PF00361">
    <property type="entry name" value="Proton_antipo_M"/>
    <property type="match status" value="1"/>
</dbReference>
<dbReference type="InterPro" id="IPR003918">
    <property type="entry name" value="NADH_UbQ_OxRdtase"/>
</dbReference>
<feature type="transmembrane region" description="Helical" evidence="8">
    <location>
        <begin position="160"/>
        <end position="184"/>
    </location>
</feature>
<dbReference type="STRING" id="1285242.A6A04_11190"/>
<evidence type="ECO:0000256" key="7">
    <source>
        <dbReference type="RuleBase" id="RU000320"/>
    </source>
</evidence>
<dbReference type="Proteomes" id="UP000078428">
    <property type="component" value="Unassembled WGS sequence"/>
</dbReference>
<dbReference type="PANTHER" id="PTHR42682">
    <property type="entry name" value="HYDROGENASE-4 COMPONENT F"/>
    <property type="match status" value="1"/>
</dbReference>
<evidence type="ECO:0000256" key="8">
    <source>
        <dbReference type="SAM" id="Phobius"/>
    </source>
</evidence>
<evidence type="ECO:0000313" key="10">
    <source>
        <dbReference type="EMBL" id="OAN55220.1"/>
    </source>
</evidence>
<evidence type="ECO:0000256" key="3">
    <source>
        <dbReference type="ARBA" id="ARBA00022692"/>
    </source>
</evidence>
<keyword evidence="11" id="KW-1185">Reference proteome</keyword>
<dbReference type="OrthoDB" id="9811798at2"/>
<dbReference type="AlphaFoldDB" id="A0A178MWL3"/>
<sequence length="669" mass="71101">MLVASALSALLALAVLGVLAGGEVWRHRIVYLGCAVASLILIAGGLKHLGQTPGTGPAIVLPIGLPWLNAHFRLDNLSALFMVLVNVGTTAASVFGIGYTSHLPEPRRVTPFFPLFLFGMNAVLISDDAFMFLVSWEFMSLASWALVMSDHKNAENRQAAFVYLMMATFGTFCLLTCFGLLAGAQGAYSFPAMRATALDSVSGFLVVLLALLGAGSKAGLVPLHAWLPLAHPAAPSHVSALMSGVMTKVALYGLIRILFDLHGHVAWGWGAALMVIGGVTAVMGVLYALLQDDLKKLLAYSTVENIGVVVIGLGLAIAFKDGGEKALAALALVAALYHIINHSIFKTLLFLSAGAVITATGQRSLNALGGLLKRMPWTGAAALVGALAISALPPLNGFVSEWLIFQALFKGPSLPHWAMKFGVPVVGAMLALAAALAASCFVRAYGIAFLGRPRSKAAAEAHQLPGSMRWSMAVLAALCIILGALPVTVTDAVSHVVQPLTGVSFAVSADLGWPWLSPVSSTRGSYSGTVLVMTGLSLFVISILLVHGFGTTKVRRADAWDCGHAEDIPQTQYTGESFAQPLRRVFCGSLFSARETVDMPPPGDNSPARFKLRVVDHIWVGLYLGIQRLVGYVADRVNRMQFLTVRRYLLMMFATLVFMLLVVAVRQQK</sequence>
<dbReference type="PANTHER" id="PTHR42682:SF3">
    <property type="entry name" value="FORMATE HYDROGENLYASE SUBUNIT 3-RELATED"/>
    <property type="match status" value="1"/>
</dbReference>
<feature type="domain" description="NADH:quinone oxidoreductase/Mrp antiporter transmembrane" evidence="9">
    <location>
        <begin position="126"/>
        <end position="411"/>
    </location>
</feature>
<feature type="transmembrane region" description="Helical" evidence="8">
    <location>
        <begin position="30"/>
        <end position="46"/>
    </location>
</feature>
<feature type="transmembrane region" description="Helical" evidence="8">
    <location>
        <begin position="470"/>
        <end position="489"/>
    </location>
</feature>
<dbReference type="PRINTS" id="PR01437">
    <property type="entry name" value="NUOXDRDTASE4"/>
</dbReference>
<dbReference type="NCBIfam" id="NF005086">
    <property type="entry name" value="PRK06521.1"/>
    <property type="match status" value="1"/>
</dbReference>
<organism evidence="10 11">
    <name type="scientific">Paramagnetospirillum marisnigri</name>
    <dbReference type="NCBI Taxonomy" id="1285242"/>
    <lineage>
        <taxon>Bacteria</taxon>
        <taxon>Pseudomonadati</taxon>
        <taxon>Pseudomonadota</taxon>
        <taxon>Alphaproteobacteria</taxon>
        <taxon>Rhodospirillales</taxon>
        <taxon>Magnetospirillaceae</taxon>
        <taxon>Paramagnetospirillum</taxon>
    </lineage>
</organism>
<keyword evidence="4 8" id="KW-1133">Transmembrane helix</keyword>
<feature type="transmembrane region" description="Helical" evidence="8">
    <location>
        <begin position="112"/>
        <end position="139"/>
    </location>
</feature>
<feature type="transmembrane region" description="Helical" evidence="8">
    <location>
        <begin position="297"/>
        <end position="319"/>
    </location>
</feature>
<dbReference type="InterPro" id="IPR001750">
    <property type="entry name" value="ND/Mrp_TM"/>
</dbReference>
<dbReference type="EMBL" id="LWQT01000020">
    <property type="protein sequence ID" value="OAN55220.1"/>
    <property type="molecule type" value="Genomic_DNA"/>
</dbReference>
<feature type="transmembrane region" description="Helical" evidence="8">
    <location>
        <begin position="648"/>
        <end position="665"/>
    </location>
</feature>
<proteinExistence type="predicted"/>
<dbReference type="RefSeq" id="WP_068489402.1">
    <property type="nucleotide sequence ID" value="NZ_LWQT01000020.1"/>
</dbReference>
<dbReference type="GO" id="GO:0008137">
    <property type="term" value="F:NADH dehydrogenase (ubiquinone) activity"/>
    <property type="evidence" value="ECO:0007669"/>
    <property type="project" value="InterPro"/>
</dbReference>
<feature type="transmembrane region" description="Helical" evidence="8">
    <location>
        <begin position="526"/>
        <end position="546"/>
    </location>
</feature>
<dbReference type="InterPro" id="IPR052175">
    <property type="entry name" value="ComplexI-like_HydComp"/>
</dbReference>
<gene>
    <name evidence="10" type="ORF">A6A04_11190</name>
</gene>
<dbReference type="GO" id="GO:0042773">
    <property type="term" value="P:ATP synthesis coupled electron transport"/>
    <property type="evidence" value="ECO:0007669"/>
    <property type="project" value="InterPro"/>
</dbReference>
<evidence type="ECO:0000256" key="4">
    <source>
        <dbReference type="ARBA" id="ARBA00022989"/>
    </source>
</evidence>
<reference evidence="10 11" key="1">
    <citation type="submission" date="2016-04" db="EMBL/GenBank/DDBJ databases">
        <title>Draft genome sequence of freshwater magnetotactic bacteria Magnetospirillum marisnigri SP-1 and Magnetospirillum moscoviense BB-1.</title>
        <authorList>
            <person name="Koziaeva V."/>
            <person name="Dziuba M.V."/>
            <person name="Ivanov T.M."/>
            <person name="Kuznetsov B."/>
            <person name="Grouzdev D.S."/>
        </authorList>
    </citation>
    <scope>NUCLEOTIDE SEQUENCE [LARGE SCALE GENOMIC DNA]</scope>
    <source>
        <strain evidence="10 11">SP-1</strain>
    </source>
</reference>
<feature type="transmembrane region" description="Helical" evidence="8">
    <location>
        <begin position="204"/>
        <end position="226"/>
    </location>
</feature>
<feature type="transmembrane region" description="Helical" evidence="8">
    <location>
        <begin position="380"/>
        <end position="405"/>
    </location>
</feature>
<dbReference type="GO" id="GO:0016491">
    <property type="term" value="F:oxidoreductase activity"/>
    <property type="evidence" value="ECO:0007669"/>
    <property type="project" value="UniProtKB-KW"/>
</dbReference>
<evidence type="ECO:0000256" key="5">
    <source>
        <dbReference type="ARBA" id="ARBA00023002"/>
    </source>
</evidence>
<keyword evidence="6 8" id="KW-0472">Membrane</keyword>
<feature type="transmembrane region" description="Helical" evidence="8">
    <location>
        <begin position="265"/>
        <end position="290"/>
    </location>
</feature>
<keyword evidence="5" id="KW-0560">Oxidoreductase</keyword>
<evidence type="ECO:0000256" key="1">
    <source>
        <dbReference type="ARBA" id="ARBA00004651"/>
    </source>
</evidence>
<protein>
    <submittedName>
        <fullName evidence="10">Hydrogenase 4 subunit B</fullName>
    </submittedName>
</protein>
<feature type="transmembrane region" description="Helical" evidence="8">
    <location>
        <begin position="79"/>
        <end position="100"/>
    </location>
</feature>
<evidence type="ECO:0000256" key="6">
    <source>
        <dbReference type="ARBA" id="ARBA00023136"/>
    </source>
</evidence>
<feature type="transmembrane region" description="Helical" evidence="8">
    <location>
        <begin position="425"/>
        <end position="450"/>
    </location>
</feature>
<comment type="subcellular location">
    <subcellularLocation>
        <location evidence="1">Cell membrane</location>
        <topology evidence="1">Multi-pass membrane protein</topology>
    </subcellularLocation>
    <subcellularLocation>
        <location evidence="7">Membrane</location>
        <topology evidence="7">Multi-pass membrane protein</topology>
    </subcellularLocation>
</comment>